<dbReference type="Gene3D" id="3.40.50.12780">
    <property type="entry name" value="N-terminal domain of ligase-like"/>
    <property type="match status" value="1"/>
</dbReference>
<evidence type="ECO:0000256" key="1">
    <source>
        <dbReference type="ARBA" id="ARBA00022450"/>
    </source>
</evidence>
<protein>
    <recommendedName>
        <fullName evidence="3">AMP-dependent synthetase/ligase domain-containing protein</fullName>
    </recommendedName>
</protein>
<sequence length="556" mass="61930">MSAKLEPPRHPHGRRLLIPHIDHRAKTEPDSAWVAIPVDDNDLTKGYKNISYRQFANGVNHTVKWLKDNLPVSIFAQPFQAFAYVGSKDLRYPFLAVAAGKLELVLVLPSSSVTPEGRQRILSQKQCTTFLHSKELAYAVNEVVSLDPAVKALEFPELTDFLKAEPAEPVPYTKTWAEGKNDPWLCFHTSGTTGYPKVIVHTQHMFAQPDIAAGLTDSGEAMFSHFAGLRWFLPMPMLHYVGMLLTLSAATFLGTVPVLLPANATPSFSVVKQILLNTHVDGALLVPALIDALMAEPDAFELLKSLKAVHYAGAPLSVTAGRVLAPHVQIVPAIGSTEAGAYYTEIVNIKGSEDWDYVRFKPHSGLVLEPRVDGMHELVFVRNPECWMQPVFDLHPEWDRFETQDLWVEHPVHKGTWKIVGRMDDYVFLRSGDGLYVSPLERMLEEHPCVRSAVIGGQGRPVPVAVVEVDADVEAKVGTEERRREVVRSLRPYFDRINEGCHEMVRLDPEVVVFAGGHRPFPRTVKDTVLRLAALKMYEGDIEGVYERCGYGAGPK</sequence>
<proteinExistence type="predicted"/>
<evidence type="ECO:0000256" key="2">
    <source>
        <dbReference type="ARBA" id="ARBA00022553"/>
    </source>
</evidence>
<keyword evidence="2" id="KW-0597">Phosphoprotein</keyword>
<keyword evidence="5" id="KW-1185">Reference proteome</keyword>
<organism evidence="4 5">
    <name type="scientific">Lithohypha guttulata</name>
    <dbReference type="NCBI Taxonomy" id="1690604"/>
    <lineage>
        <taxon>Eukaryota</taxon>
        <taxon>Fungi</taxon>
        <taxon>Dikarya</taxon>
        <taxon>Ascomycota</taxon>
        <taxon>Pezizomycotina</taxon>
        <taxon>Eurotiomycetes</taxon>
        <taxon>Chaetothyriomycetidae</taxon>
        <taxon>Chaetothyriales</taxon>
        <taxon>Trichomeriaceae</taxon>
        <taxon>Lithohypha</taxon>
    </lineage>
</organism>
<dbReference type="InterPro" id="IPR051414">
    <property type="entry name" value="Adenylate-forming_Reductase"/>
</dbReference>
<dbReference type="InterPro" id="IPR042099">
    <property type="entry name" value="ANL_N_sf"/>
</dbReference>
<dbReference type="Proteomes" id="UP001345013">
    <property type="component" value="Unassembled WGS sequence"/>
</dbReference>
<reference evidence="4 5" key="1">
    <citation type="submission" date="2023-08" db="EMBL/GenBank/DDBJ databases">
        <title>Black Yeasts Isolated from many extreme environments.</title>
        <authorList>
            <person name="Coleine C."/>
            <person name="Stajich J.E."/>
            <person name="Selbmann L."/>
        </authorList>
    </citation>
    <scope>NUCLEOTIDE SEQUENCE [LARGE SCALE GENOMIC DNA]</scope>
    <source>
        <strain evidence="4 5">CCFEE 5885</strain>
    </source>
</reference>
<dbReference type="Pfam" id="PF00501">
    <property type="entry name" value="AMP-binding"/>
    <property type="match status" value="1"/>
</dbReference>
<gene>
    <name evidence="4" type="ORF">LTR24_002097</name>
</gene>
<feature type="domain" description="AMP-dependent synthetase/ligase" evidence="3">
    <location>
        <begin position="24"/>
        <end position="352"/>
    </location>
</feature>
<evidence type="ECO:0000313" key="5">
    <source>
        <dbReference type="Proteomes" id="UP001345013"/>
    </source>
</evidence>
<dbReference type="InterPro" id="IPR000873">
    <property type="entry name" value="AMP-dep_synth/lig_dom"/>
</dbReference>
<dbReference type="EMBL" id="JAVRRG010000017">
    <property type="protein sequence ID" value="KAK5097631.1"/>
    <property type="molecule type" value="Genomic_DNA"/>
</dbReference>
<dbReference type="PANTHER" id="PTHR43439:SF2">
    <property type="entry name" value="ENZYME, PUTATIVE (JCVI)-RELATED"/>
    <property type="match status" value="1"/>
</dbReference>
<evidence type="ECO:0000259" key="3">
    <source>
        <dbReference type="Pfam" id="PF00501"/>
    </source>
</evidence>
<comment type="caution">
    <text evidence="4">The sequence shown here is derived from an EMBL/GenBank/DDBJ whole genome shotgun (WGS) entry which is preliminary data.</text>
</comment>
<evidence type="ECO:0000313" key="4">
    <source>
        <dbReference type="EMBL" id="KAK5097631.1"/>
    </source>
</evidence>
<dbReference type="Pfam" id="PF23562">
    <property type="entry name" value="AMP-binding_C_3"/>
    <property type="match status" value="1"/>
</dbReference>
<dbReference type="SUPFAM" id="SSF56801">
    <property type="entry name" value="Acetyl-CoA synthetase-like"/>
    <property type="match status" value="1"/>
</dbReference>
<name>A0ABR0KIW5_9EURO</name>
<dbReference type="PANTHER" id="PTHR43439">
    <property type="entry name" value="PHENYLACETATE-COENZYME A LIGASE"/>
    <property type="match status" value="1"/>
</dbReference>
<keyword evidence="1" id="KW-0596">Phosphopantetheine</keyword>
<accession>A0ABR0KIW5</accession>